<dbReference type="EMBL" id="PDLN01000005">
    <property type="protein sequence ID" value="RDW85493.1"/>
    <property type="molecule type" value="Genomic_DNA"/>
</dbReference>
<feature type="transmembrane region" description="Helical" evidence="1">
    <location>
        <begin position="110"/>
        <end position="128"/>
    </location>
</feature>
<keyword evidence="1" id="KW-0472">Membrane</keyword>
<organism evidence="2 3">
    <name type="scientific">Coleophoma crateriformis</name>
    <dbReference type="NCBI Taxonomy" id="565419"/>
    <lineage>
        <taxon>Eukaryota</taxon>
        <taxon>Fungi</taxon>
        <taxon>Dikarya</taxon>
        <taxon>Ascomycota</taxon>
        <taxon>Pezizomycotina</taxon>
        <taxon>Leotiomycetes</taxon>
        <taxon>Helotiales</taxon>
        <taxon>Dermateaceae</taxon>
        <taxon>Coleophoma</taxon>
    </lineage>
</organism>
<keyword evidence="1" id="KW-0812">Transmembrane</keyword>
<dbReference type="InterPro" id="IPR007251">
    <property type="entry name" value="Iron_permease_Fet4"/>
</dbReference>
<comment type="caution">
    <text evidence="2">The sequence shown here is derived from an EMBL/GenBank/DDBJ whole genome shotgun (WGS) entry which is preliminary data.</text>
</comment>
<feature type="transmembrane region" description="Helical" evidence="1">
    <location>
        <begin position="349"/>
        <end position="371"/>
    </location>
</feature>
<evidence type="ECO:0000256" key="1">
    <source>
        <dbReference type="SAM" id="Phobius"/>
    </source>
</evidence>
<keyword evidence="1" id="KW-1133">Transmembrane helix</keyword>
<dbReference type="Pfam" id="PF04120">
    <property type="entry name" value="Iron_permease"/>
    <property type="match status" value="4"/>
</dbReference>
<evidence type="ECO:0000313" key="3">
    <source>
        <dbReference type="Proteomes" id="UP000256328"/>
    </source>
</evidence>
<proteinExistence type="predicted"/>
<feature type="transmembrane region" description="Helical" evidence="1">
    <location>
        <begin position="457"/>
        <end position="481"/>
    </location>
</feature>
<dbReference type="OrthoDB" id="2224262at2759"/>
<evidence type="ECO:0000313" key="2">
    <source>
        <dbReference type="EMBL" id="RDW85493.1"/>
    </source>
</evidence>
<sequence>MSMWRKFKNSLSPVREPIAAHAPTQRALRRTPTRRMQAGAGKVAGRLSFLPFSRAVVESEKGEPPVLVRELPPLERRPTNSSLMYTNEQRAPAPKLGLFDKVTRAAGSNYVFVGMLVIVAAWVVFGFVKGTTDTWQILMQNASSIQVYVTDILLLRQQSNGMKSLLTTLAEMQSRNQSVDRLIRRIPDCEWMETHKSPAKRLLSGSGRPVEEEQEETLLIEIHQMSRMKYVWNRTCHAVAVGLGSLWAFAFYWVGIFFWVGIGPLFQFSDTWQLYVNTATAVALTFTSVFLQNIQQQQEDNLEKSLEYATKIDAEVEEHLRELAEDFKPNPIFEIPPPTATRSERFIDYFADIMGSGIGVSLSLVVVGIWLSVGHLLEFDDNWWLIIGTFTGLVGFIDGFILRNVYAREEVRVNQEFRNIAAEDSKIFDLLNLPQPDPPLEPPSTISTRISRAAGDLSGLAATSIGSVVLVFILIGIASIMKWSETGQLLCNTPTMIIEGFLLLILIQAHNVANEERGREFSGILKRRLLLNHYVLSLQQI</sequence>
<dbReference type="Proteomes" id="UP000256328">
    <property type="component" value="Unassembled WGS sequence"/>
</dbReference>
<reference evidence="2 3" key="1">
    <citation type="journal article" date="2018" name="IMA Fungus">
        <title>IMA Genome-F 9: Draft genome sequence of Annulohypoxylon stygium, Aspergillus mulundensis, Berkeleyomyces basicola (syn. Thielaviopsis basicola), Ceratocystis smalleyi, two Cercospora beticola strains, Coleophoma cylindrospora, Fusarium fracticaudum, Phialophora cf. hyalina, and Morchella septimelata.</title>
        <authorList>
            <person name="Wingfield B.D."/>
            <person name="Bills G.F."/>
            <person name="Dong Y."/>
            <person name="Huang W."/>
            <person name="Nel W.J."/>
            <person name="Swalarsk-Parry B.S."/>
            <person name="Vaghefi N."/>
            <person name="Wilken P.M."/>
            <person name="An Z."/>
            <person name="de Beer Z.W."/>
            <person name="De Vos L."/>
            <person name="Chen L."/>
            <person name="Duong T.A."/>
            <person name="Gao Y."/>
            <person name="Hammerbacher A."/>
            <person name="Kikkert J.R."/>
            <person name="Li Y."/>
            <person name="Li H."/>
            <person name="Li K."/>
            <person name="Li Q."/>
            <person name="Liu X."/>
            <person name="Ma X."/>
            <person name="Naidoo K."/>
            <person name="Pethybridge S.J."/>
            <person name="Sun J."/>
            <person name="Steenkamp E.T."/>
            <person name="van der Nest M.A."/>
            <person name="van Wyk S."/>
            <person name="Wingfield M.J."/>
            <person name="Xiong C."/>
            <person name="Yue Q."/>
            <person name="Zhang X."/>
        </authorList>
    </citation>
    <scope>NUCLEOTIDE SEQUENCE [LARGE SCALE GENOMIC DNA]</scope>
    <source>
        <strain evidence="2 3">BP5796</strain>
    </source>
</reference>
<protein>
    <submittedName>
        <fullName evidence="2">Putative low affinity iron protein</fullName>
    </submittedName>
</protein>
<accession>A0A3D8SGS4</accession>
<dbReference type="GO" id="GO:0055085">
    <property type="term" value="P:transmembrane transport"/>
    <property type="evidence" value="ECO:0007669"/>
    <property type="project" value="InterPro"/>
</dbReference>
<feature type="transmembrane region" description="Helical" evidence="1">
    <location>
        <begin position="272"/>
        <end position="291"/>
    </location>
</feature>
<feature type="transmembrane region" description="Helical" evidence="1">
    <location>
        <begin position="383"/>
        <end position="402"/>
    </location>
</feature>
<feature type="transmembrane region" description="Helical" evidence="1">
    <location>
        <begin position="487"/>
        <end position="507"/>
    </location>
</feature>
<gene>
    <name evidence="2" type="ORF">BP5796_03818</name>
</gene>
<dbReference type="AlphaFoldDB" id="A0A3D8SGS4"/>
<feature type="transmembrane region" description="Helical" evidence="1">
    <location>
        <begin position="235"/>
        <end position="260"/>
    </location>
</feature>
<keyword evidence="3" id="KW-1185">Reference proteome</keyword>
<name>A0A3D8SGS4_9HELO</name>